<keyword evidence="1" id="KW-0732">Signal</keyword>
<dbReference type="RefSeq" id="WP_210511098.1">
    <property type="nucleotide sequence ID" value="NZ_JAFIDN010000003.1"/>
</dbReference>
<dbReference type="InterPro" id="IPR011047">
    <property type="entry name" value="Quinoprotein_ADH-like_sf"/>
</dbReference>
<dbReference type="SUPFAM" id="SSF50998">
    <property type="entry name" value="Quinoprotein alcohol dehydrogenase-like"/>
    <property type="match status" value="1"/>
</dbReference>
<accession>A0A8J7S571</accession>
<gene>
    <name evidence="2" type="ORF">NATSA_06010</name>
</gene>
<dbReference type="EMBL" id="JAFIDN010000003">
    <property type="protein sequence ID" value="MBP3192208.1"/>
    <property type="molecule type" value="Genomic_DNA"/>
</dbReference>
<evidence type="ECO:0000313" key="3">
    <source>
        <dbReference type="Proteomes" id="UP000673975"/>
    </source>
</evidence>
<comment type="caution">
    <text evidence="2">The sequence shown here is derived from an EMBL/GenBank/DDBJ whole genome shotgun (WGS) entry which is preliminary data.</text>
</comment>
<keyword evidence="3" id="KW-1185">Reference proteome</keyword>
<feature type="chain" id="PRO_5035218365" evidence="1">
    <location>
        <begin position="17"/>
        <end position="379"/>
    </location>
</feature>
<protein>
    <submittedName>
        <fullName evidence="2">Uncharacterized protein</fullName>
    </submittedName>
</protein>
<feature type="signal peptide" evidence="1">
    <location>
        <begin position="1"/>
        <end position="16"/>
    </location>
</feature>
<organism evidence="2 3">
    <name type="scientific">Natronogracilivirga saccharolytica</name>
    <dbReference type="NCBI Taxonomy" id="2812953"/>
    <lineage>
        <taxon>Bacteria</taxon>
        <taxon>Pseudomonadati</taxon>
        <taxon>Balneolota</taxon>
        <taxon>Balneolia</taxon>
        <taxon>Balneolales</taxon>
        <taxon>Cyclonatronaceae</taxon>
        <taxon>Natronogracilivirga</taxon>
    </lineage>
</organism>
<reference evidence="2" key="1">
    <citation type="submission" date="2021-02" db="EMBL/GenBank/DDBJ databases">
        <title>Natronogracilivirga saccharolytica gen. nov. sp. nov. a new anaerobic, haloalkiliphilic carbohydrate-fermenting bacterium from soda lake and proposing of Cyclonatronumiaceae fam. nov. in the phylum Balneolaeota.</title>
        <authorList>
            <person name="Zhilina T.N."/>
            <person name="Sorokin D.Y."/>
            <person name="Zavarzina D.G."/>
            <person name="Toshchakov S.V."/>
            <person name="Kublanov I.V."/>
        </authorList>
    </citation>
    <scope>NUCLEOTIDE SEQUENCE</scope>
    <source>
        <strain evidence="2">Z-1702</strain>
    </source>
</reference>
<evidence type="ECO:0000313" key="2">
    <source>
        <dbReference type="EMBL" id="MBP3192208.1"/>
    </source>
</evidence>
<name>A0A8J7S571_9BACT</name>
<evidence type="ECO:0000256" key="1">
    <source>
        <dbReference type="SAM" id="SignalP"/>
    </source>
</evidence>
<sequence>MALFLCGLVSVTAATAYSQDVSFSYSPGTGNFAPDQFRTDLFDDSDDPGSMRLREGELVFGDGASMVSGFNQMALSDDRSYAGFLFKQGGNVTVEVYRTDGTLLHRLSQLVEYDPDDPSVKLYMLNNGSFIYRDNIAGFTFFDERGKEIFDAYNSTGSPDGESISEFAPTPFGKKSVMINPKIYQGDNVNSRVRLTGRDGDATELAHFNDMSIETVDWHQSTRLMVVHGRDENDGSHYGNVLSYRGNLLLEVNYDDDEIEELVLSDCGRYLTARTTGRAIVHRISDGERLGSASFRQRIQAASFMPDGMLAVITGTDDNGHLKNLRAHIIDVEERTAAREETTLETHSSPQLSVRMEYLEPSVYRLAGTSREIIIRHSL</sequence>
<dbReference type="AlphaFoldDB" id="A0A8J7S571"/>
<proteinExistence type="predicted"/>
<dbReference type="Proteomes" id="UP000673975">
    <property type="component" value="Unassembled WGS sequence"/>
</dbReference>